<keyword evidence="2 7" id="KW-0812">Transmembrane</keyword>
<keyword evidence="10" id="KW-1185">Reference proteome</keyword>
<gene>
    <name evidence="9" type="ORF">VSDG_04926</name>
</gene>
<feature type="domain" description="Rhodopsin" evidence="8">
    <location>
        <begin position="58"/>
        <end position="156"/>
    </location>
</feature>
<feature type="transmembrane region" description="Helical" evidence="7">
    <location>
        <begin position="87"/>
        <end position="112"/>
    </location>
</feature>
<dbReference type="InterPro" id="IPR049326">
    <property type="entry name" value="Rhodopsin_dom_fungi"/>
</dbReference>
<protein>
    <recommendedName>
        <fullName evidence="8">Rhodopsin domain-containing protein</fullName>
    </recommendedName>
</protein>
<proteinExistence type="inferred from homology"/>
<evidence type="ECO:0000256" key="1">
    <source>
        <dbReference type="ARBA" id="ARBA00004141"/>
    </source>
</evidence>
<dbReference type="PANTHER" id="PTHR33048:SF47">
    <property type="entry name" value="INTEGRAL MEMBRANE PROTEIN-RELATED"/>
    <property type="match status" value="1"/>
</dbReference>
<comment type="subcellular location">
    <subcellularLocation>
        <location evidence="1">Membrane</location>
        <topology evidence="1">Multi-pass membrane protein</topology>
    </subcellularLocation>
</comment>
<comment type="similarity">
    <text evidence="5">Belongs to the SAT4 family.</text>
</comment>
<dbReference type="InterPro" id="IPR052337">
    <property type="entry name" value="SAT4-like"/>
</dbReference>
<sequence>MEKIILAAGAWVFICGIVSMGIQLGVGIQDITFVLSDLGPDAKQEGPKWVVYGVVPDVLSCVCDFVVFALPLRALWGLQMRDRRRKIRLILTFTVGFLACGLSLARVLAWKLPGYIGKTPYDPYLRRDAFEVFYPIEITFGILGACLPMLRPILHRKEYTSRASGQSFAMGRVPTAGSQAALTNEESLIRTDNVSDGSAHSFSREVDEAVQGAGPVRPPKSSSIHRP</sequence>
<feature type="compositionally biased region" description="Polar residues" evidence="6">
    <location>
        <begin position="191"/>
        <end position="201"/>
    </location>
</feature>
<dbReference type="OrthoDB" id="5398388at2759"/>
<accession>A0A423W3D7</accession>
<dbReference type="AlphaFoldDB" id="A0A423W3D7"/>
<dbReference type="Pfam" id="PF20684">
    <property type="entry name" value="Fung_rhodopsin"/>
    <property type="match status" value="1"/>
</dbReference>
<keyword evidence="3 7" id="KW-1133">Transmembrane helix</keyword>
<keyword evidence="4 7" id="KW-0472">Membrane</keyword>
<feature type="transmembrane region" description="Helical" evidence="7">
    <location>
        <begin position="132"/>
        <end position="150"/>
    </location>
</feature>
<name>A0A423W3D7_CYTCH</name>
<organism evidence="9 10">
    <name type="scientific">Cytospora chrysosperma</name>
    <name type="common">Cytospora canker fungus</name>
    <name type="synonym">Sphaeria chrysosperma</name>
    <dbReference type="NCBI Taxonomy" id="252740"/>
    <lineage>
        <taxon>Eukaryota</taxon>
        <taxon>Fungi</taxon>
        <taxon>Dikarya</taxon>
        <taxon>Ascomycota</taxon>
        <taxon>Pezizomycotina</taxon>
        <taxon>Sordariomycetes</taxon>
        <taxon>Sordariomycetidae</taxon>
        <taxon>Diaporthales</taxon>
        <taxon>Cytosporaceae</taxon>
        <taxon>Cytospora</taxon>
    </lineage>
</organism>
<evidence type="ECO:0000313" key="9">
    <source>
        <dbReference type="EMBL" id="ROV97843.1"/>
    </source>
</evidence>
<evidence type="ECO:0000256" key="7">
    <source>
        <dbReference type="SAM" id="Phobius"/>
    </source>
</evidence>
<dbReference type="GO" id="GO:0016020">
    <property type="term" value="C:membrane"/>
    <property type="evidence" value="ECO:0007669"/>
    <property type="project" value="UniProtKB-SubCell"/>
</dbReference>
<evidence type="ECO:0000256" key="3">
    <source>
        <dbReference type="ARBA" id="ARBA00022989"/>
    </source>
</evidence>
<feature type="transmembrane region" description="Helical" evidence="7">
    <location>
        <begin position="51"/>
        <end position="75"/>
    </location>
</feature>
<dbReference type="PANTHER" id="PTHR33048">
    <property type="entry name" value="PTH11-LIKE INTEGRAL MEMBRANE PROTEIN (AFU_ORTHOLOGUE AFUA_5G11245)"/>
    <property type="match status" value="1"/>
</dbReference>
<evidence type="ECO:0000256" key="2">
    <source>
        <dbReference type="ARBA" id="ARBA00022692"/>
    </source>
</evidence>
<dbReference type="EMBL" id="LJZO01000015">
    <property type="protein sequence ID" value="ROV97843.1"/>
    <property type="molecule type" value="Genomic_DNA"/>
</dbReference>
<feature type="region of interest" description="Disordered" evidence="6">
    <location>
        <begin position="191"/>
        <end position="227"/>
    </location>
</feature>
<evidence type="ECO:0000256" key="5">
    <source>
        <dbReference type="ARBA" id="ARBA00038359"/>
    </source>
</evidence>
<evidence type="ECO:0000259" key="8">
    <source>
        <dbReference type="Pfam" id="PF20684"/>
    </source>
</evidence>
<reference evidence="9 10" key="1">
    <citation type="submission" date="2015-09" db="EMBL/GenBank/DDBJ databases">
        <title>Host preference determinants of Valsa canker pathogens revealed by comparative genomics.</title>
        <authorList>
            <person name="Yin Z."/>
            <person name="Huang L."/>
        </authorList>
    </citation>
    <scope>NUCLEOTIDE SEQUENCE [LARGE SCALE GENOMIC DNA]</scope>
    <source>
        <strain evidence="9 10">YSFL</strain>
    </source>
</reference>
<comment type="caution">
    <text evidence="9">The sequence shown here is derived from an EMBL/GenBank/DDBJ whole genome shotgun (WGS) entry which is preliminary data.</text>
</comment>
<evidence type="ECO:0000313" key="10">
    <source>
        <dbReference type="Proteomes" id="UP000284375"/>
    </source>
</evidence>
<dbReference type="Proteomes" id="UP000284375">
    <property type="component" value="Unassembled WGS sequence"/>
</dbReference>
<evidence type="ECO:0000256" key="4">
    <source>
        <dbReference type="ARBA" id="ARBA00023136"/>
    </source>
</evidence>
<evidence type="ECO:0000256" key="6">
    <source>
        <dbReference type="SAM" id="MobiDB-lite"/>
    </source>
</evidence>